<reference evidence="1 2" key="1">
    <citation type="submission" date="2020-09" db="EMBL/GenBank/DDBJ databases">
        <authorList>
            <person name="Yoon J.-W."/>
        </authorList>
    </citation>
    <scope>NUCLEOTIDE SEQUENCE [LARGE SCALE GENOMIC DNA]</scope>
    <source>
        <strain evidence="1 2">KMU-140</strain>
    </source>
</reference>
<evidence type="ECO:0000313" key="2">
    <source>
        <dbReference type="Proteomes" id="UP000635384"/>
    </source>
</evidence>
<sequence length="190" mass="20771">MKLSIRDITGSSILAGAPSGRSLFAHLIDALPKGTDSPRAIFLDFDGIEVATASYLRESVLEFRDYTRGRKTPFYPVIANASPNVIDELIELVQPRADVLLSCKLDEEGKILRTQLIGVLEPMQRVTLELLNNLGEASASQLRDVGSDDIKTTAWNNRLAALCNLGLIAENSMGRTKLYRPLLSGGNHGY</sequence>
<gene>
    <name evidence="1" type="ORF">IB285_14870</name>
</gene>
<dbReference type="EMBL" id="JACXLC010000001">
    <property type="protein sequence ID" value="MBD2843542.1"/>
    <property type="molecule type" value="Genomic_DNA"/>
</dbReference>
<dbReference type="Proteomes" id="UP000635384">
    <property type="component" value="Unassembled WGS sequence"/>
</dbReference>
<protein>
    <recommendedName>
        <fullName evidence="3">DUF4325 domain-containing protein</fullName>
    </recommendedName>
</protein>
<keyword evidence="2" id="KW-1185">Reference proteome</keyword>
<proteinExistence type="predicted"/>
<organism evidence="1 2">
    <name type="scientific">Erythrobacter rubeus</name>
    <dbReference type="NCBI Taxonomy" id="2760803"/>
    <lineage>
        <taxon>Bacteria</taxon>
        <taxon>Pseudomonadati</taxon>
        <taxon>Pseudomonadota</taxon>
        <taxon>Alphaproteobacteria</taxon>
        <taxon>Sphingomonadales</taxon>
        <taxon>Erythrobacteraceae</taxon>
        <taxon>Erythrobacter/Porphyrobacter group</taxon>
        <taxon>Erythrobacter</taxon>
    </lineage>
</organism>
<evidence type="ECO:0008006" key="3">
    <source>
        <dbReference type="Google" id="ProtNLM"/>
    </source>
</evidence>
<comment type="caution">
    <text evidence="1">The sequence shown here is derived from an EMBL/GenBank/DDBJ whole genome shotgun (WGS) entry which is preliminary data.</text>
</comment>
<evidence type="ECO:0000313" key="1">
    <source>
        <dbReference type="EMBL" id="MBD2843542.1"/>
    </source>
</evidence>
<dbReference type="RefSeq" id="WP_190788895.1">
    <property type="nucleotide sequence ID" value="NZ_JACXLC010000001.1"/>
</dbReference>
<accession>A0ABR8KS02</accession>
<name>A0ABR8KS02_9SPHN</name>